<gene>
    <name evidence="1" type="ORF">AVEN_212674_1</name>
</gene>
<evidence type="ECO:0000313" key="2">
    <source>
        <dbReference type="Proteomes" id="UP000499080"/>
    </source>
</evidence>
<dbReference type="AlphaFoldDB" id="A0A4Y2R5E0"/>
<organism evidence="1 2">
    <name type="scientific">Araneus ventricosus</name>
    <name type="common">Orbweaver spider</name>
    <name type="synonym">Epeira ventricosa</name>
    <dbReference type="NCBI Taxonomy" id="182803"/>
    <lineage>
        <taxon>Eukaryota</taxon>
        <taxon>Metazoa</taxon>
        <taxon>Ecdysozoa</taxon>
        <taxon>Arthropoda</taxon>
        <taxon>Chelicerata</taxon>
        <taxon>Arachnida</taxon>
        <taxon>Araneae</taxon>
        <taxon>Araneomorphae</taxon>
        <taxon>Entelegynae</taxon>
        <taxon>Araneoidea</taxon>
        <taxon>Araneidae</taxon>
        <taxon>Araneus</taxon>
    </lineage>
</organism>
<proteinExistence type="predicted"/>
<sequence length="142" mass="15976">MDEGRPASNQVSNTWTVARSASTRQKVIWCFSDGLPQLHFKELVIKSSSRRKVSSPSVRDFVKTALWFSCPSLTRAKLWNVSLNLLQANISITMAISPVSLTGDLFLKPEQAFFHSMVPRGRKVTKVAVGARKPILKRLRTY</sequence>
<evidence type="ECO:0000313" key="1">
    <source>
        <dbReference type="EMBL" id="GBN70922.1"/>
    </source>
</evidence>
<dbReference type="Proteomes" id="UP000499080">
    <property type="component" value="Unassembled WGS sequence"/>
</dbReference>
<dbReference type="EMBL" id="BGPR01015872">
    <property type="protein sequence ID" value="GBN70922.1"/>
    <property type="molecule type" value="Genomic_DNA"/>
</dbReference>
<keyword evidence="2" id="KW-1185">Reference proteome</keyword>
<protein>
    <submittedName>
        <fullName evidence="1">Uncharacterized protein</fullName>
    </submittedName>
</protein>
<reference evidence="1 2" key="1">
    <citation type="journal article" date="2019" name="Sci. Rep.">
        <title>Orb-weaving spider Araneus ventricosus genome elucidates the spidroin gene catalogue.</title>
        <authorList>
            <person name="Kono N."/>
            <person name="Nakamura H."/>
            <person name="Ohtoshi R."/>
            <person name="Moran D.A.P."/>
            <person name="Shinohara A."/>
            <person name="Yoshida Y."/>
            <person name="Fujiwara M."/>
            <person name="Mori M."/>
            <person name="Tomita M."/>
            <person name="Arakawa K."/>
        </authorList>
    </citation>
    <scope>NUCLEOTIDE SEQUENCE [LARGE SCALE GENOMIC DNA]</scope>
</reference>
<accession>A0A4Y2R5E0</accession>
<name>A0A4Y2R5E0_ARAVE</name>
<comment type="caution">
    <text evidence="1">The sequence shown here is derived from an EMBL/GenBank/DDBJ whole genome shotgun (WGS) entry which is preliminary data.</text>
</comment>